<sequence>MKCAYLCLIMAVTSVGCQLATEPATEAPTPVLSAGAREVQITSTRDRSKVHQDMYARSLVLSDGSTRIAVLTLDCVGLGLGHTVQIREGIAKATGIPADNVTINNSHTHNAGWPSGEWQDGMSYGDWLVKTCVALTVEANEALEPCAIGYDRVPIQIGFNRRLIQDDGQVTMAINPDGPVAPWTDIIAIHATERSARIAVLFTYAAHPVITQFSDVISSDYPGSAIARLKKFLGGGGRPEDGGVFMFGQGCGANINAFPLRGGPEACDAVGAKLANALLRANVEGVRPGPIRAESLTVSLPYQQPPSVAEVEKAIKDNPKDKRLKKLLKTAQEGDKPRSLDYPMKAMAIGPDLCILSLPYETFCDYQLFADKVSPFSHTVTLGYCVGGGYIATAAAYEMGPRGGYEASPLMIALSSKYGLALDPSVEKIIQNGIVELLTKLKQGANDE</sequence>
<dbReference type="AlphaFoldDB" id="A0A0F9UBW7"/>
<dbReference type="PROSITE" id="PS51257">
    <property type="entry name" value="PROKAR_LIPOPROTEIN"/>
    <property type="match status" value="1"/>
</dbReference>
<evidence type="ECO:0000313" key="1">
    <source>
        <dbReference type="EMBL" id="KKN84832.1"/>
    </source>
</evidence>
<reference evidence="1" key="1">
    <citation type="journal article" date="2015" name="Nature">
        <title>Complex archaea that bridge the gap between prokaryotes and eukaryotes.</title>
        <authorList>
            <person name="Spang A."/>
            <person name="Saw J.H."/>
            <person name="Jorgensen S.L."/>
            <person name="Zaremba-Niedzwiedzka K."/>
            <person name="Martijn J."/>
            <person name="Lind A.E."/>
            <person name="van Eijk R."/>
            <person name="Schleper C."/>
            <person name="Guy L."/>
            <person name="Ettema T.J."/>
        </authorList>
    </citation>
    <scope>NUCLEOTIDE SEQUENCE</scope>
</reference>
<organism evidence="1">
    <name type="scientific">marine sediment metagenome</name>
    <dbReference type="NCBI Taxonomy" id="412755"/>
    <lineage>
        <taxon>unclassified sequences</taxon>
        <taxon>metagenomes</taxon>
        <taxon>ecological metagenomes</taxon>
    </lineage>
</organism>
<proteinExistence type="predicted"/>
<protein>
    <recommendedName>
        <fullName evidence="2">Neutral/alkaline non-lysosomal ceramidase N-terminal domain-containing protein</fullName>
    </recommendedName>
</protein>
<gene>
    <name evidence="1" type="ORF">LCGC14_0284960</name>
</gene>
<comment type="caution">
    <text evidence="1">The sequence shown here is derived from an EMBL/GenBank/DDBJ whole genome shotgun (WGS) entry which is preliminary data.</text>
</comment>
<dbReference type="EMBL" id="LAZR01000166">
    <property type="protein sequence ID" value="KKN84832.1"/>
    <property type="molecule type" value="Genomic_DNA"/>
</dbReference>
<evidence type="ECO:0008006" key="2">
    <source>
        <dbReference type="Google" id="ProtNLM"/>
    </source>
</evidence>
<name>A0A0F9UBW7_9ZZZZ</name>
<accession>A0A0F9UBW7</accession>